<keyword evidence="2" id="KW-0456">Lyase</keyword>
<dbReference type="InterPro" id="IPR006840">
    <property type="entry name" value="ChaC"/>
</dbReference>
<dbReference type="PANTHER" id="PTHR12192">
    <property type="entry name" value="CATION TRANSPORT PROTEIN CHAC-RELATED"/>
    <property type="match status" value="1"/>
</dbReference>
<dbReference type="OrthoDB" id="9795692at2"/>
<name>A0A1G8TEW5_9RHOB</name>
<dbReference type="EC" id="4.3.2.7" evidence="1"/>
<dbReference type="STRING" id="490829.SAMN05421850_12110"/>
<reference evidence="3 4" key="1">
    <citation type="submission" date="2016-10" db="EMBL/GenBank/DDBJ databases">
        <authorList>
            <person name="de Groot N.N."/>
        </authorList>
    </citation>
    <scope>NUCLEOTIDE SEQUENCE [LARGE SCALE GENOMIC DNA]</scope>
    <source>
        <strain evidence="3 4">DSM 28010</strain>
    </source>
</reference>
<organism evidence="3 4">
    <name type="scientific">Lutimaribacter saemankumensis</name>
    <dbReference type="NCBI Taxonomy" id="490829"/>
    <lineage>
        <taxon>Bacteria</taxon>
        <taxon>Pseudomonadati</taxon>
        <taxon>Pseudomonadota</taxon>
        <taxon>Alphaproteobacteria</taxon>
        <taxon>Rhodobacterales</taxon>
        <taxon>Roseobacteraceae</taxon>
        <taxon>Lutimaribacter</taxon>
    </lineage>
</organism>
<dbReference type="Gene3D" id="3.10.490.10">
    <property type="entry name" value="Gamma-glutamyl cyclotransferase-like"/>
    <property type="match status" value="1"/>
</dbReference>
<dbReference type="RefSeq" id="WP_139170586.1">
    <property type="nucleotide sequence ID" value="NZ_FNEB01000021.1"/>
</dbReference>
<dbReference type="PANTHER" id="PTHR12192:SF2">
    <property type="entry name" value="GLUTATHIONE-SPECIFIC GAMMA-GLUTAMYLCYCLOTRANSFERASE 2"/>
    <property type="match status" value="1"/>
</dbReference>
<protein>
    <recommendedName>
        <fullName evidence="1">glutathione-specific gamma-glutamylcyclotransferase</fullName>
        <ecNumber evidence="1">4.3.2.7</ecNumber>
    </recommendedName>
</protein>
<dbReference type="Pfam" id="PF04752">
    <property type="entry name" value="ChaC"/>
    <property type="match status" value="1"/>
</dbReference>
<dbReference type="AlphaFoldDB" id="A0A1G8TEW5"/>
<dbReference type="GO" id="GO:0005737">
    <property type="term" value="C:cytoplasm"/>
    <property type="evidence" value="ECO:0007669"/>
    <property type="project" value="TreeGrafter"/>
</dbReference>
<accession>A0A1G8TEW5</accession>
<dbReference type="CDD" id="cd06661">
    <property type="entry name" value="GGCT_like"/>
    <property type="match status" value="1"/>
</dbReference>
<dbReference type="InterPro" id="IPR036568">
    <property type="entry name" value="GGCT-like_sf"/>
</dbReference>
<dbReference type="GO" id="GO:0061928">
    <property type="term" value="F:glutathione specific gamma-glutamylcyclotransferase activity"/>
    <property type="evidence" value="ECO:0007669"/>
    <property type="project" value="UniProtKB-EC"/>
</dbReference>
<evidence type="ECO:0000313" key="3">
    <source>
        <dbReference type="EMBL" id="SDJ40132.1"/>
    </source>
</evidence>
<keyword evidence="4" id="KW-1185">Reference proteome</keyword>
<evidence type="ECO:0000256" key="2">
    <source>
        <dbReference type="ARBA" id="ARBA00023239"/>
    </source>
</evidence>
<dbReference type="InterPro" id="IPR013024">
    <property type="entry name" value="GGCT-like"/>
</dbReference>
<evidence type="ECO:0000313" key="4">
    <source>
        <dbReference type="Proteomes" id="UP000199340"/>
    </source>
</evidence>
<dbReference type="SUPFAM" id="SSF110857">
    <property type="entry name" value="Gamma-glutamyl cyclotransferase-like"/>
    <property type="match status" value="1"/>
</dbReference>
<dbReference type="GO" id="GO:0006751">
    <property type="term" value="P:glutathione catabolic process"/>
    <property type="evidence" value="ECO:0007669"/>
    <property type="project" value="InterPro"/>
</dbReference>
<proteinExistence type="predicted"/>
<sequence>MNSHDPFRHHPELRGKIKPAAASFFRDLDMSAIDAHAAQSGFPSDWRTPCEVRDADWRQWLNENSSRDLWVFAYGSLMWDPAIEFDEVRQACCAGYQRSFCMWDDGGRGSKETPGLMLAIDEGGICKGLAFCIPQEKLEHETYVLFRREMLLPVYRPVLLDLDTVAGPIKGLAFVANRDHEDIKPGIPFDEQASMIAHASGFLGDNFDYLLNVYQGLEVLGVEDPYVSELYAATVALRETSASA</sequence>
<dbReference type="Proteomes" id="UP000199340">
    <property type="component" value="Unassembled WGS sequence"/>
</dbReference>
<dbReference type="EMBL" id="FNEB01000021">
    <property type="protein sequence ID" value="SDJ40132.1"/>
    <property type="molecule type" value="Genomic_DNA"/>
</dbReference>
<gene>
    <name evidence="3" type="ORF">SAMN05421850_12110</name>
</gene>
<evidence type="ECO:0000256" key="1">
    <source>
        <dbReference type="ARBA" id="ARBA00012344"/>
    </source>
</evidence>